<accession>A0ABU3NTD4</accession>
<evidence type="ECO:0000313" key="2">
    <source>
        <dbReference type="Proteomes" id="UP001254848"/>
    </source>
</evidence>
<gene>
    <name evidence="1" type="ORF">Q4T40_02365</name>
</gene>
<proteinExistence type="predicted"/>
<organism evidence="1 2">
    <name type="scientific">Anaeroselena agilis</name>
    <dbReference type="NCBI Taxonomy" id="3063788"/>
    <lineage>
        <taxon>Bacteria</taxon>
        <taxon>Bacillati</taxon>
        <taxon>Bacillota</taxon>
        <taxon>Negativicutes</taxon>
        <taxon>Acetonemataceae</taxon>
        <taxon>Anaeroselena</taxon>
    </lineage>
</organism>
<dbReference type="Proteomes" id="UP001254848">
    <property type="component" value="Unassembled WGS sequence"/>
</dbReference>
<name>A0ABU3NTD4_9FIRM</name>
<comment type="caution">
    <text evidence="1">The sequence shown here is derived from an EMBL/GenBank/DDBJ whole genome shotgun (WGS) entry which is preliminary data.</text>
</comment>
<dbReference type="EMBL" id="JAUOZS010000001">
    <property type="protein sequence ID" value="MDT8900080.1"/>
    <property type="molecule type" value="Genomic_DNA"/>
</dbReference>
<dbReference type="RefSeq" id="WP_413778640.1">
    <property type="nucleotide sequence ID" value="NZ_JAUOZS010000001.1"/>
</dbReference>
<sequence>MEFPTTVTITPTNGSYYTWGSADFPWAAPDATRTWDTAYPISYALNVEEGWSASEDVGQQYTLTPHEGWRTAELWSQVFAQIISESWMTNECWTDIWQPMLRVYDSWIMSDGLANSATIPQAAGWRTEESSSRAPVVNPQEGWQTAEDWRQQYQLSPQEGWVMVELAAREFSRTLEESLNVTDRQPVWNAILAVCEAWNNGETMNHVWLDFLNFVESWTTSETPQNEVTKPLFDSLRTADRITKATQKVILEACHIAETLKTENTFQRAFAEALRLVESLSHVQIKAVREVLNLDDAYLRNANAVISDLAFASGDLTLDKFVSAISAPVGYGAFTDFIPGELEYQKALVALVLAGPLTTGRPQVTEWKLTVDVPDRTDSGTRSIPASTTFILFKVRFFAPPEVIVQLRGGSTGTPDITGITDAGFYLQILGANGQPVAGDVVWSAVGY</sequence>
<protein>
    <submittedName>
        <fullName evidence="1">Uncharacterized protein</fullName>
    </submittedName>
</protein>
<evidence type="ECO:0000313" key="1">
    <source>
        <dbReference type="EMBL" id="MDT8900080.1"/>
    </source>
</evidence>
<keyword evidence="2" id="KW-1185">Reference proteome</keyword>
<reference evidence="1 2" key="1">
    <citation type="submission" date="2023-07" db="EMBL/GenBank/DDBJ databases">
        <title>The novel representative of Negativicutes class, Anaeroselena agilis gen. nov. sp. nov.</title>
        <authorList>
            <person name="Prokofeva M.I."/>
            <person name="Elcheninov A.G."/>
            <person name="Klyukina A."/>
            <person name="Kublanov I.V."/>
            <person name="Frolov E.N."/>
            <person name="Podosokorskaya O.A."/>
        </authorList>
    </citation>
    <scope>NUCLEOTIDE SEQUENCE [LARGE SCALE GENOMIC DNA]</scope>
    <source>
        <strain evidence="1 2">4137-cl</strain>
    </source>
</reference>